<evidence type="ECO:0000313" key="2">
    <source>
        <dbReference type="Proteomes" id="UP000199048"/>
    </source>
</evidence>
<sequence length="105" mass="11202">MTGPAVPPEKLAEVAGLATALADRILEQHAAGTTIPTNQFHMLVNATRMLQDNGVPWPPSVEHVLMEVAKRAEPAEVGRQAGPDATKGDDVVGHLTQVLHAMRRP</sequence>
<gene>
    <name evidence="1" type="ORF">SAMN05192568_1004276</name>
</gene>
<protein>
    <submittedName>
        <fullName evidence="1">Uncharacterized protein</fullName>
    </submittedName>
</protein>
<evidence type="ECO:0000313" key="1">
    <source>
        <dbReference type="EMBL" id="SFL42273.1"/>
    </source>
</evidence>
<reference evidence="2" key="1">
    <citation type="submission" date="2016-10" db="EMBL/GenBank/DDBJ databases">
        <authorList>
            <person name="Varghese N."/>
            <person name="Submissions S."/>
        </authorList>
    </citation>
    <scope>NUCLEOTIDE SEQUENCE [LARGE SCALE GENOMIC DNA]</scope>
    <source>
        <strain evidence="2">BL36</strain>
    </source>
</reference>
<dbReference type="Proteomes" id="UP000199048">
    <property type="component" value="Unassembled WGS sequence"/>
</dbReference>
<dbReference type="STRING" id="582667.SAMN05192568_1004276"/>
<dbReference type="AlphaFoldDB" id="A0A1I4HKP2"/>
<organism evidence="1 2">
    <name type="scientific">Methylobacterium pseudosasicola</name>
    <dbReference type="NCBI Taxonomy" id="582667"/>
    <lineage>
        <taxon>Bacteria</taxon>
        <taxon>Pseudomonadati</taxon>
        <taxon>Pseudomonadota</taxon>
        <taxon>Alphaproteobacteria</taxon>
        <taxon>Hyphomicrobiales</taxon>
        <taxon>Methylobacteriaceae</taxon>
        <taxon>Methylobacterium</taxon>
    </lineage>
</organism>
<proteinExistence type="predicted"/>
<dbReference type="EMBL" id="FOTK01000004">
    <property type="protein sequence ID" value="SFL42273.1"/>
    <property type="molecule type" value="Genomic_DNA"/>
</dbReference>
<accession>A0A1I4HKP2</accession>
<keyword evidence="2" id="KW-1185">Reference proteome</keyword>
<name>A0A1I4HKP2_9HYPH</name>
<dbReference type="OrthoDB" id="7998648at2"/>